<accession>A0A4Z2FEE0</accession>
<evidence type="ECO:0000313" key="3">
    <source>
        <dbReference type="Proteomes" id="UP000314294"/>
    </source>
</evidence>
<dbReference type="Proteomes" id="UP000314294">
    <property type="component" value="Unassembled WGS sequence"/>
</dbReference>
<feature type="compositionally biased region" description="Low complexity" evidence="1">
    <location>
        <begin position="31"/>
        <end position="42"/>
    </location>
</feature>
<sequence>MKPQTPARRRPFISPSVGPWEADSGARSRTRAPPSRSSNGLRFPPPLVLPRRLARPNSQPPVESYVYRQHGNKHTYCDYYHGDLCCGADWHAGTQWKLLLKMMLNKSHG</sequence>
<reference evidence="2 3" key="1">
    <citation type="submission" date="2019-03" db="EMBL/GenBank/DDBJ databases">
        <title>First draft genome of Liparis tanakae, snailfish: a comprehensive survey of snailfish specific genes.</title>
        <authorList>
            <person name="Kim W."/>
            <person name="Song I."/>
            <person name="Jeong J.-H."/>
            <person name="Kim D."/>
            <person name="Kim S."/>
            <person name="Ryu S."/>
            <person name="Song J.Y."/>
            <person name="Lee S.K."/>
        </authorList>
    </citation>
    <scope>NUCLEOTIDE SEQUENCE [LARGE SCALE GENOMIC DNA]</scope>
    <source>
        <tissue evidence="2">Muscle</tissue>
    </source>
</reference>
<organism evidence="2 3">
    <name type="scientific">Liparis tanakae</name>
    <name type="common">Tanaka's snailfish</name>
    <dbReference type="NCBI Taxonomy" id="230148"/>
    <lineage>
        <taxon>Eukaryota</taxon>
        <taxon>Metazoa</taxon>
        <taxon>Chordata</taxon>
        <taxon>Craniata</taxon>
        <taxon>Vertebrata</taxon>
        <taxon>Euteleostomi</taxon>
        <taxon>Actinopterygii</taxon>
        <taxon>Neopterygii</taxon>
        <taxon>Teleostei</taxon>
        <taxon>Neoteleostei</taxon>
        <taxon>Acanthomorphata</taxon>
        <taxon>Eupercaria</taxon>
        <taxon>Perciformes</taxon>
        <taxon>Cottioidei</taxon>
        <taxon>Cottales</taxon>
        <taxon>Liparidae</taxon>
        <taxon>Liparis</taxon>
    </lineage>
</organism>
<gene>
    <name evidence="2" type="ORF">EYF80_050224</name>
</gene>
<feature type="region of interest" description="Disordered" evidence="1">
    <location>
        <begin position="1"/>
        <end position="62"/>
    </location>
</feature>
<evidence type="ECO:0000256" key="1">
    <source>
        <dbReference type="SAM" id="MobiDB-lite"/>
    </source>
</evidence>
<comment type="caution">
    <text evidence="2">The sequence shown here is derived from an EMBL/GenBank/DDBJ whole genome shotgun (WGS) entry which is preliminary data.</text>
</comment>
<keyword evidence="3" id="KW-1185">Reference proteome</keyword>
<dbReference type="EMBL" id="SRLO01001265">
    <property type="protein sequence ID" value="TNN39606.1"/>
    <property type="molecule type" value="Genomic_DNA"/>
</dbReference>
<dbReference type="AlphaFoldDB" id="A0A4Z2FEE0"/>
<evidence type="ECO:0000313" key="2">
    <source>
        <dbReference type="EMBL" id="TNN39606.1"/>
    </source>
</evidence>
<protein>
    <submittedName>
        <fullName evidence="2">Uncharacterized protein</fullName>
    </submittedName>
</protein>
<name>A0A4Z2FEE0_9TELE</name>
<proteinExistence type="predicted"/>